<evidence type="ECO:0000313" key="1">
    <source>
        <dbReference type="EMBL" id="RNF39589.1"/>
    </source>
</evidence>
<organism evidence="1 2">
    <name type="scientific">Planococcus salinus</name>
    <dbReference type="NCBI Taxonomy" id="1848460"/>
    <lineage>
        <taxon>Bacteria</taxon>
        <taxon>Bacillati</taxon>
        <taxon>Bacillota</taxon>
        <taxon>Bacilli</taxon>
        <taxon>Bacillales</taxon>
        <taxon>Caryophanaceae</taxon>
        <taxon>Planococcus</taxon>
    </lineage>
</organism>
<reference evidence="1 2" key="1">
    <citation type="journal article" date="2018" name="Int. J. Syst. Evol. Microbiol.">
        <title>Planococcus salinus sp. nov., a moderately halophilic bacterium isolated from a saline-alkali soil.</title>
        <authorList>
            <person name="Gan L."/>
        </authorList>
    </citation>
    <scope>NUCLEOTIDE SEQUENCE [LARGE SCALE GENOMIC DNA]</scope>
    <source>
        <strain evidence="1 2">LCB217</strain>
    </source>
</reference>
<dbReference type="RefSeq" id="WP_123165289.1">
    <property type="nucleotide sequence ID" value="NZ_RIAX01000005.1"/>
</dbReference>
<name>A0A3M8P7C6_9BACL</name>
<gene>
    <name evidence="1" type="ORF">EEX84_08945</name>
</gene>
<comment type="caution">
    <text evidence="1">The sequence shown here is derived from an EMBL/GenBank/DDBJ whole genome shotgun (WGS) entry which is preliminary data.</text>
</comment>
<dbReference type="Pfam" id="PF19754">
    <property type="entry name" value="DUF6241"/>
    <property type="match status" value="1"/>
</dbReference>
<dbReference type="Proteomes" id="UP000275473">
    <property type="component" value="Unassembled WGS sequence"/>
</dbReference>
<dbReference type="OrthoDB" id="1932566at2"/>
<accession>A0A3M8P7C6</accession>
<proteinExistence type="predicted"/>
<sequence length="166" mass="18911">MKAIMQTTLVVLAVLAAIGAGGYYFIQNLSPEKEISDAAKEVEKQLEKDSGAAEEAGEEVGLDETEFQIKLHQMTHQKIVASEKRGAIEMTPENIRDMLMIARANEVYYKHSDFYEETLLTWQNGDFSNAVYVHNTIWDWHNGTVGRATGLMTPEQEERYVNMFFR</sequence>
<dbReference type="EMBL" id="RIAX01000005">
    <property type="protein sequence ID" value="RNF39589.1"/>
    <property type="molecule type" value="Genomic_DNA"/>
</dbReference>
<keyword evidence="2" id="KW-1185">Reference proteome</keyword>
<evidence type="ECO:0000313" key="2">
    <source>
        <dbReference type="Proteomes" id="UP000275473"/>
    </source>
</evidence>
<dbReference type="AlphaFoldDB" id="A0A3M8P7C6"/>
<dbReference type="InterPro" id="IPR046208">
    <property type="entry name" value="DUF6241"/>
</dbReference>
<protein>
    <submittedName>
        <fullName evidence="1">Uncharacterized protein</fullName>
    </submittedName>
</protein>